<dbReference type="SUPFAM" id="SSF54631">
    <property type="entry name" value="CBS-domain pair"/>
    <property type="match status" value="1"/>
</dbReference>
<dbReference type="EMBL" id="LNQE01000320">
    <property type="protein sequence ID" value="KUG27528.1"/>
    <property type="molecule type" value="Genomic_DNA"/>
</dbReference>
<sequence>MKVSDLMRKNLIKVRPEAHIGHVLIWYNGLTDTSRNTYVVDDRGGLLGVVTIFDFLFMLVPGPVIEDSLAGRLDGREELLRALRRNMAAIADTEVGSIMDTQFPTARADDLFVTAHGLIMEQRANAVPVLDDQGILVGELSRRMILGFLVQNL</sequence>
<dbReference type="CDD" id="cd02205">
    <property type="entry name" value="CBS_pair_SF"/>
    <property type="match status" value="1"/>
</dbReference>
<evidence type="ECO:0000313" key="2">
    <source>
        <dbReference type="EMBL" id="KUG27528.1"/>
    </source>
</evidence>
<gene>
    <name evidence="2" type="ORF">ASZ90_002628</name>
</gene>
<reference evidence="2" key="1">
    <citation type="journal article" date="2015" name="Proc. Natl. Acad. Sci. U.S.A.">
        <title>Networks of energetic and metabolic interactions define dynamics in microbial communities.</title>
        <authorList>
            <person name="Embree M."/>
            <person name="Liu J.K."/>
            <person name="Al-Bassam M.M."/>
            <person name="Zengler K."/>
        </authorList>
    </citation>
    <scope>NUCLEOTIDE SEQUENCE</scope>
</reference>
<name>A0A0W8G2X5_9ZZZZ</name>
<feature type="domain" description="CBS" evidence="1">
    <location>
        <begin position="99"/>
        <end position="153"/>
    </location>
</feature>
<dbReference type="InterPro" id="IPR046342">
    <property type="entry name" value="CBS_dom_sf"/>
</dbReference>
<dbReference type="PROSITE" id="PS51371">
    <property type="entry name" value="CBS"/>
    <property type="match status" value="1"/>
</dbReference>
<dbReference type="InterPro" id="IPR000644">
    <property type="entry name" value="CBS_dom"/>
</dbReference>
<evidence type="ECO:0000259" key="1">
    <source>
        <dbReference type="PROSITE" id="PS51371"/>
    </source>
</evidence>
<dbReference type="Gene3D" id="3.10.580.10">
    <property type="entry name" value="CBS-domain"/>
    <property type="match status" value="1"/>
</dbReference>
<organism evidence="2">
    <name type="scientific">hydrocarbon metagenome</name>
    <dbReference type="NCBI Taxonomy" id="938273"/>
    <lineage>
        <taxon>unclassified sequences</taxon>
        <taxon>metagenomes</taxon>
        <taxon>ecological metagenomes</taxon>
    </lineage>
</organism>
<dbReference type="Pfam" id="PF00571">
    <property type="entry name" value="CBS"/>
    <property type="match status" value="2"/>
</dbReference>
<accession>A0A0W8G2X5</accession>
<proteinExistence type="predicted"/>
<protein>
    <submittedName>
        <fullName evidence="2">Cbs domain containing protein</fullName>
    </submittedName>
</protein>
<dbReference type="AlphaFoldDB" id="A0A0W8G2X5"/>
<comment type="caution">
    <text evidence="2">The sequence shown here is derived from an EMBL/GenBank/DDBJ whole genome shotgun (WGS) entry which is preliminary data.</text>
</comment>